<dbReference type="AlphaFoldDB" id="A0A151WG26"/>
<evidence type="ECO:0000313" key="1">
    <source>
        <dbReference type="EMBL" id="KYQ46784.1"/>
    </source>
</evidence>
<accession>A0A151WG26</accession>
<dbReference type="Proteomes" id="UP000075809">
    <property type="component" value="Unassembled WGS sequence"/>
</dbReference>
<keyword evidence="2" id="KW-1185">Reference proteome</keyword>
<name>A0A151WG26_9HYME</name>
<protein>
    <submittedName>
        <fullName evidence="1">Uncharacterized protein</fullName>
    </submittedName>
</protein>
<dbReference type="EMBL" id="KQ983200">
    <property type="protein sequence ID" value="KYQ46784.1"/>
    <property type="molecule type" value="Genomic_DNA"/>
</dbReference>
<evidence type="ECO:0000313" key="2">
    <source>
        <dbReference type="Proteomes" id="UP000075809"/>
    </source>
</evidence>
<proteinExistence type="predicted"/>
<organism evidence="1 2">
    <name type="scientific">Mycetomoellerius zeteki</name>
    <dbReference type="NCBI Taxonomy" id="64791"/>
    <lineage>
        <taxon>Eukaryota</taxon>
        <taxon>Metazoa</taxon>
        <taxon>Ecdysozoa</taxon>
        <taxon>Arthropoda</taxon>
        <taxon>Hexapoda</taxon>
        <taxon>Insecta</taxon>
        <taxon>Pterygota</taxon>
        <taxon>Neoptera</taxon>
        <taxon>Endopterygota</taxon>
        <taxon>Hymenoptera</taxon>
        <taxon>Apocrita</taxon>
        <taxon>Aculeata</taxon>
        <taxon>Formicoidea</taxon>
        <taxon>Formicidae</taxon>
        <taxon>Myrmicinae</taxon>
        <taxon>Mycetomoellerius</taxon>
    </lineage>
</organism>
<reference evidence="1 2" key="1">
    <citation type="submission" date="2015-09" db="EMBL/GenBank/DDBJ databases">
        <title>Trachymyrmex zeteki WGS genome.</title>
        <authorList>
            <person name="Nygaard S."/>
            <person name="Hu H."/>
            <person name="Boomsma J."/>
            <person name="Zhang G."/>
        </authorList>
    </citation>
    <scope>NUCLEOTIDE SEQUENCE [LARGE SCALE GENOMIC DNA]</scope>
    <source>
        <strain evidence="1">Tzet28-1</strain>
        <tissue evidence="1">Whole body</tissue>
    </source>
</reference>
<sequence length="93" mass="10737">MSNKLDPSFIKADSTNLPKITVFMVWEYIVNDERYNAPEVRGIKATLSSRENYGNSAIDYVSVKREGSICTIKGKICPEHRVRQKRLYCNLYC</sequence>
<gene>
    <name evidence="1" type="ORF">ALC60_14209</name>
</gene>